<dbReference type="InterPro" id="IPR001789">
    <property type="entry name" value="Sig_transdc_resp-reg_receiver"/>
</dbReference>
<keyword evidence="2 3" id="KW-0597">Phosphoprotein</keyword>
<evidence type="ECO:0000256" key="2">
    <source>
        <dbReference type="ARBA" id="ARBA00022553"/>
    </source>
</evidence>
<dbReference type="InterPro" id="IPR050595">
    <property type="entry name" value="Bact_response_regulator"/>
</dbReference>
<evidence type="ECO:0000313" key="6">
    <source>
        <dbReference type="Proteomes" id="UP000287563"/>
    </source>
</evidence>
<evidence type="ECO:0000256" key="3">
    <source>
        <dbReference type="PROSITE-ProRule" id="PRU00169"/>
    </source>
</evidence>
<dbReference type="AlphaFoldDB" id="A0A3S3R3C9"/>
<dbReference type="Pfam" id="PF00072">
    <property type="entry name" value="Response_reg"/>
    <property type="match status" value="1"/>
</dbReference>
<dbReference type="PANTHER" id="PTHR44591:SF24">
    <property type="entry name" value="PROTEIN-GLUTAMATE METHYLESTERASE_PROTEIN-GLUTAMINE GLUTAMINASE 1"/>
    <property type="match status" value="1"/>
</dbReference>
<comment type="caution">
    <text evidence="5">The sequence shown here is derived from an EMBL/GenBank/DDBJ whole genome shotgun (WGS) entry which is preliminary data.</text>
</comment>
<dbReference type="GO" id="GO:0006935">
    <property type="term" value="P:chemotaxis"/>
    <property type="evidence" value="ECO:0007669"/>
    <property type="project" value="UniProtKB-KW"/>
</dbReference>
<keyword evidence="6" id="KW-1185">Reference proteome</keyword>
<protein>
    <submittedName>
        <fullName evidence="5">Response regulator</fullName>
    </submittedName>
</protein>
<dbReference type="OrthoDB" id="281471at2"/>
<dbReference type="SMART" id="SM00448">
    <property type="entry name" value="REC"/>
    <property type="match status" value="1"/>
</dbReference>
<dbReference type="PANTHER" id="PTHR44591">
    <property type="entry name" value="STRESS RESPONSE REGULATOR PROTEIN 1"/>
    <property type="match status" value="1"/>
</dbReference>
<dbReference type="Proteomes" id="UP000287563">
    <property type="component" value="Unassembled WGS sequence"/>
</dbReference>
<dbReference type="PROSITE" id="PS50110">
    <property type="entry name" value="RESPONSE_REGULATORY"/>
    <property type="match status" value="1"/>
</dbReference>
<dbReference type="InterPro" id="IPR011006">
    <property type="entry name" value="CheY-like_superfamily"/>
</dbReference>
<dbReference type="Gene3D" id="3.40.1550.10">
    <property type="entry name" value="CheC-like"/>
    <property type="match status" value="1"/>
</dbReference>
<reference evidence="5 6" key="1">
    <citation type="submission" date="2018-11" db="EMBL/GenBank/DDBJ databases">
        <title>Photobacterium sp. BEI247 sp. nov., a marine bacterium isolated from Yongle Blue Hole in the South China Sea.</title>
        <authorList>
            <person name="Wang X."/>
        </authorList>
    </citation>
    <scope>NUCLEOTIDE SEQUENCE [LARGE SCALE GENOMIC DNA]</scope>
    <source>
        <strain evidence="6">BEI247</strain>
    </source>
</reference>
<name>A0A3S3R3C9_9GAMM</name>
<proteinExistence type="predicted"/>
<sequence>MVRKQNILICDDSPVVHRAMSRMLSGQDAVTLFFAENGKEGLECLTNQDIDVMFLDLTMPVMDGFEVLQVLSAREHETKTIILSADVQRQAMERCIELGAHHFLPKPFDPEHLMSVLNKLGIYVVEGLDNSVPHQAGDEFIQAFKEVANVALGRGAAIISDHFGEFIKMPLPNVAKLCAGELEMAIDDIKQQSESVAIAQRFVGGGIHGEALVCLRGKDVGVFGARLGFSQVDEHKSEIVIDIANLMVSSFLVSLSEQMNIPFSVRQPIVLEDYMVWGDGECIKSELFTVEYTYEADSLDLECDVLFMMDNSSTLVIKKIMETLH</sequence>
<evidence type="ECO:0000256" key="1">
    <source>
        <dbReference type="ARBA" id="ARBA00022500"/>
    </source>
</evidence>
<accession>A0A3S3R3C9</accession>
<dbReference type="EMBL" id="RJLM01000001">
    <property type="protein sequence ID" value="RWX57403.1"/>
    <property type="molecule type" value="Genomic_DNA"/>
</dbReference>
<dbReference type="Gene3D" id="3.40.50.2300">
    <property type="match status" value="1"/>
</dbReference>
<evidence type="ECO:0000259" key="4">
    <source>
        <dbReference type="PROSITE" id="PS50110"/>
    </source>
</evidence>
<dbReference type="SUPFAM" id="SSF103039">
    <property type="entry name" value="CheC-like"/>
    <property type="match status" value="1"/>
</dbReference>
<evidence type="ECO:0000313" key="5">
    <source>
        <dbReference type="EMBL" id="RWX57403.1"/>
    </source>
</evidence>
<gene>
    <name evidence="5" type="ORF">EDI28_05070</name>
</gene>
<organism evidence="5 6">
    <name type="scientific">Photobacterium chitinilyticum</name>
    <dbReference type="NCBI Taxonomy" id="2485123"/>
    <lineage>
        <taxon>Bacteria</taxon>
        <taxon>Pseudomonadati</taxon>
        <taxon>Pseudomonadota</taxon>
        <taxon>Gammaproteobacteria</taxon>
        <taxon>Vibrionales</taxon>
        <taxon>Vibrionaceae</taxon>
        <taxon>Photobacterium</taxon>
    </lineage>
</organism>
<dbReference type="SUPFAM" id="SSF52172">
    <property type="entry name" value="CheY-like"/>
    <property type="match status" value="1"/>
</dbReference>
<keyword evidence="1" id="KW-0145">Chemotaxis</keyword>
<dbReference type="CDD" id="cd17593">
    <property type="entry name" value="REC_CheC-like"/>
    <property type="match status" value="1"/>
</dbReference>
<dbReference type="GO" id="GO:0000160">
    <property type="term" value="P:phosphorelay signal transduction system"/>
    <property type="evidence" value="ECO:0007669"/>
    <property type="project" value="InterPro"/>
</dbReference>
<feature type="modified residue" description="4-aspartylphosphate" evidence="3">
    <location>
        <position position="56"/>
    </location>
</feature>
<feature type="domain" description="Response regulatory" evidence="4">
    <location>
        <begin position="6"/>
        <end position="121"/>
    </location>
</feature>
<dbReference type="CDD" id="cd17910">
    <property type="entry name" value="CheC_ClassII"/>
    <property type="match status" value="1"/>
</dbReference>
<dbReference type="InterPro" id="IPR028976">
    <property type="entry name" value="CheC-like_sf"/>
</dbReference>